<gene>
    <name evidence="7" type="ORF">SAMN06265219_105201</name>
</gene>
<keyword evidence="4 5" id="KW-0479">Metal-binding</keyword>
<dbReference type="Pfam" id="PF01784">
    <property type="entry name" value="DUF34_NIF3"/>
    <property type="match status" value="1"/>
</dbReference>
<dbReference type="InterPro" id="IPR036069">
    <property type="entry name" value="DUF34/NIF3_sf"/>
</dbReference>
<evidence type="ECO:0000256" key="6">
    <source>
        <dbReference type="PIRSR" id="PIRSR602678-1"/>
    </source>
</evidence>
<dbReference type="SUPFAM" id="SSF102705">
    <property type="entry name" value="NIF3 (NGG1p interacting factor 3)-like"/>
    <property type="match status" value="1"/>
</dbReference>
<name>A0A521CII0_9BACT</name>
<dbReference type="NCBIfam" id="TIGR00486">
    <property type="entry name" value="YbgI_SA1388"/>
    <property type="match status" value="1"/>
</dbReference>
<evidence type="ECO:0000256" key="3">
    <source>
        <dbReference type="ARBA" id="ARBA00022112"/>
    </source>
</evidence>
<evidence type="ECO:0000256" key="1">
    <source>
        <dbReference type="ARBA" id="ARBA00006964"/>
    </source>
</evidence>
<feature type="binding site" evidence="6">
    <location>
        <position position="67"/>
    </location>
    <ligand>
        <name>a divalent metal cation</name>
        <dbReference type="ChEBI" id="CHEBI:60240"/>
        <label>1</label>
    </ligand>
</feature>
<dbReference type="Proteomes" id="UP000317557">
    <property type="component" value="Unassembled WGS sequence"/>
</dbReference>
<organism evidence="7 8">
    <name type="scientific">Gracilimonas mengyeensis</name>
    <dbReference type="NCBI Taxonomy" id="1302730"/>
    <lineage>
        <taxon>Bacteria</taxon>
        <taxon>Pseudomonadati</taxon>
        <taxon>Balneolota</taxon>
        <taxon>Balneolia</taxon>
        <taxon>Balneolales</taxon>
        <taxon>Balneolaceae</taxon>
        <taxon>Gracilimonas</taxon>
    </lineage>
</organism>
<keyword evidence="8" id="KW-1185">Reference proteome</keyword>
<dbReference type="Gene3D" id="3.40.1390.30">
    <property type="entry name" value="NIF3 (NGG1p interacting factor 3)-like"/>
    <property type="match status" value="2"/>
</dbReference>
<evidence type="ECO:0000256" key="5">
    <source>
        <dbReference type="PIRNR" id="PIRNR037489"/>
    </source>
</evidence>
<feature type="binding site" evidence="6">
    <location>
        <position position="304"/>
    </location>
    <ligand>
        <name>a divalent metal cation</name>
        <dbReference type="ChEBI" id="CHEBI:60240"/>
        <label>1</label>
    </ligand>
</feature>
<dbReference type="RefSeq" id="WP_142454018.1">
    <property type="nucleotide sequence ID" value="NZ_FXTP01000005.1"/>
</dbReference>
<dbReference type="PANTHER" id="PTHR13799:SF14">
    <property type="entry name" value="GTP CYCLOHYDROLASE 1 TYPE 2 HOMOLOG"/>
    <property type="match status" value="1"/>
</dbReference>
<reference evidence="7 8" key="1">
    <citation type="submission" date="2017-05" db="EMBL/GenBank/DDBJ databases">
        <authorList>
            <person name="Varghese N."/>
            <person name="Submissions S."/>
        </authorList>
    </citation>
    <scope>NUCLEOTIDE SEQUENCE [LARGE SCALE GENOMIC DNA]</scope>
    <source>
        <strain evidence="7 8">DSM 21985</strain>
    </source>
</reference>
<comment type="subunit">
    <text evidence="2">Homohexamer.</text>
</comment>
<proteinExistence type="inferred from homology"/>
<dbReference type="EMBL" id="FXTP01000005">
    <property type="protein sequence ID" value="SMO59259.1"/>
    <property type="molecule type" value="Genomic_DNA"/>
</dbReference>
<comment type="similarity">
    <text evidence="1 5">Belongs to the GTP cyclohydrolase I type 2/NIF3 family.</text>
</comment>
<dbReference type="GO" id="GO:0046872">
    <property type="term" value="F:metal ion binding"/>
    <property type="evidence" value="ECO:0007669"/>
    <property type="project" value="UniProtKB-UniRule"/>
</dbReference>
<dbReference type="GO" id="GO:0005737">
    <property type="term" value="C:cytoplasm"/>
    <property type="evidence" value="ECO:0007669"/>
    <property type="project" value="TreeGrafter"/>
</dbReference>
<evidence type="ECO:0000256" key="2">
    <source>
        <dbReference type="ARBA" id="ARBA00011643"/>
    </source>
</evidence>
<dbReference type="InterPro" id="IPR017221">
    <property type="entry name" value="DUF34/NIF3_bac"/>
</dbReference>
<dbReference type="OrthoDB" id="9792792at2"/>
<dbReference type="PANTHER" id="PTHR13799">
    <property type="entry name" value="NGG1 INTERACTING FACTOR 3"/>
    <property type="match status" value="1"/>
</dbReference>
<dbReference type="FunFam" id="3.40.1390.30:FF:000001">
    <property type="entry name" value="GTP cyclohydrolase 1 type 2"/>
    <property type="match status" value="1"/>
</dbReference>
<feature type="binding site" evidence="6">
    <location>
        <position position="308"/>
    </location>
    <ligand>
        <name>a divalent metal cation</name>
        <dbReference type="ChEBI" id="CHEBI:60240"/>
        <label>1</label>
    </ligand>
</feature>
<dbReference type="AlphaFoldDB" id="A0A521CII0"/>
<dbReference type="InterPro" id="IPR002678">
    <property type="entry name" value="DUF34/NIF3"/>
</dbReference>
<protein>
    <recommendedName>
        <fullName evidence="3 5">GTP cyclohydrolase 1 type 2 homolog</fullName>
    </recommendedName>
</protein>
<dbReference type="PIRSF" id="PIRSF037489">
    <property type="entry name" value="UCP037489_NIF3_YqfO"/>
    <property type="match status" value="1"/>
</dbReference>
<evidence type="ECO:0000313" key="8">
    <source>
        <dbReference type="Proteomes" id="UP000317557"/>
    </source>
</evidence>
<feature type="binding site" evidence="6">
    <location>
        <position position="105"/>
    </location>
    <ligand>
        <name>a divalent metal cation</name>
        <dbReference type="ChEBI" id="CHEBI:60240"/>
        <label>1</label>
    </ligand>
</feature>
<accession>A0A521CII0</accession>
<feature type="binding site" evidence="6">
    <location>
        <position position="66"/>
    </location>
    <ligand>
        <name>a divalent metal cation</name>
        <dbReference type="ChEBI" id="CHEBI:60240"/>
        <label>1</label>
    </ligand>
</feature>
<evidence type="ECO:0000313" key="7">
    <source>
        <dbReference type="EMBL" id="SMO59259.1"/>
    </source>
</evidence>
<sequence>MSTQIRQISTFLNQWAPPKVKMDYDNVGLLVGDPSANVTSVLTCLDVTDKVVAEAIEKGSELIVAHHPLIFGKIGSINPTNEQGRIIYKLIKNDIGLLVAHTNLDAALDGVSFVLANMLGLDDLRFLDKNYDISRKIRLITAHEDSDAVLKLLNYHSAEEAHHFDVTSREDGLKCFEAIIDQHNVSVLKKALKAEGMLKEGSFQVIDLASTSQNFGMGVIGEYPDDGIGKNEFLHLVSKALNVQAIRYSGDVDRIKKVAVCGGAGVFLKDKAIEAGAQAFVTADIKYHDYFTEKNDFLLMDVGHYESEFPVAEALKNELSEAFEEIEVSVTRTVTNPMHVYVSHPEPKTIQPS</sequence>
<evidence type="ECO:0000256" key="4">
    <source>
        <dbReference type="ARBA" id="ARBA00022723"/>
    </source>
</evidence>